<dbReference type="Pfam" id="PF03167">
    <property type="entry name" value="UDG"/>
    <property type="match status" value="1"/>
</dbReference>
<dbReference type="CDD" id="cd10027">
    <property type="entry name" value="UDG-F1-like"/>
    <property type="match status" value="1"/>
</dbReference>
<evidence type="ECO:0000259" key="5">
    <source>
        <dbReference type="SMART" id="SM00986"/>
    </source>
</evidence>
<dbReference type="PANTHER" id="PTHR11264">
    <property type="entry name" value="URACIL-DNA GLYCOSYLASE"/>
    <property type="match status" value="1"/>
</dbReference>
<dbReference type="InterPro" id="IPR002043">
    <property type="entry name" value="UDG_fam1"/>
</dbReference>
<dbReference type="PANTHER" id="PTHR11264:SF0">
    <property type="entry name" value="URACIL-DNA GLYCOSYLASE"/>
    <property type="match status" value="1"/>
</dbReference>
<dbReference type="GO" id="GO:0005739">
    <property type="term" value="C:mitochondrion"/>
    <property type="evidence" value="ECO:0007669"/>
    <property type="project" value="TreeGrafter"/>
</dbReference>
<evidence type="ECO:0000313" key="7">
    <source>
        <dbReference type="Proteomes" id="UP000683000"/>
    </source>
</evidence>
<dbReference type="InterPro" id="IPR036895">
    <property type="entry name" value="Uracil-DNA_glycosylase-like_sf"/>
</dbReference>
<dbReference type="SUPFAM" id="SSF52141">
    <property type="entry name" value="Uracil-DNA glycosylase-like"/>
    <property type="match status" value="1"/>
</dbReference>
<evidence type="ECO:0000256" key="4">
    <source>
        <dbReference type="ARBA" id="ARBA00023204"/>
    </source>
</evidence>
<keyword evidence="7" id="KW-1185">Reference proteome</keyword>
<dbReference type="NCBIfam" id="NF003592">
    <property type="entry name" value="PRK05254.1-5"/>
    <property type="match status" value="1"/>
</dbReference>
<dbReference type="Gene3D" id="3.40.470.10">
    <property type="entry name" value="Uracil-DNA glycosylase-like domain"/>
    <property type="match status" value="2"/>
</dbReference>
<dbReference type="InterPro" id="IPR005122">
    <property type="entry name" value="Uracil-DNA_glycosylase-like"/>
</dbReference>
<gene>
    <name evidence="6" type="ORF">JVT61DRAFT_11641</name>
</gene>
<dbReference type="GO" id="GO:0097510">
    <property type="term" value="P:base-excision repair, AP site formation via deaminated base removal"/>
    <property type="evidence" value="ECO:0007669"/>
    <property type="project" value="TreeGrafter"/>
</dbReference>
<accession>A0A8I2YWY2</accession>
<feature type="domain" description="Uracil-DNA glycosylase-like" evidence="5">
    <location>
        <begin position="140"/>
        <end position="328"/>
    </location>
</feature>
<dbReference type="OrthoDB" id="10031947at2759"/>
<reference evidence="6" key="1">
    <citation type="submission" date="2021-03" db="EMBL/GenBank/DDBJ databases">
        <title>Evolutionary innovations through gain and loss of genes in the ectomycorrhizal Boletales.</title>
        <authorList>
            <person name="Wu G."/>
            <person name="Miyauchi S."/>
            <person name="Morin E."/>
            <person name="Yang Z.-L."/>
            <person name="Xu J."/>
            <person name="Martin F.M."/>
        </authorList>
    </citation>
    <scope>NUCLEOTIDE SEQUENCE</scope>
    <source>
        <strain evidence="6">BR01</strain>
    </source>
</reference>
<dbReference type="AlphaFoldDB" id="A0A8I2YWY2"/>
<evidence type="ECO:0000256" key="3">
    <source>
        <dbReference type="ARBA" id="ARBA00022801"/>
    </source>
</evidence>
<comment type="similarity">
    <text evidence="1">Belongs to the uracil-DNA glycosylase (UDG) superfamily. UNG family.</text>
</comment>
<evidence type="ECO:0000313" key="6">
    <source>
        <dbReference type="EMBL" id="KAG6379197.1"/>
    </source>
</evidence>
<dbReference type="SMART" id="SM00987">
    <property type="entry name" value="UreE_C"/>
    <property type="match status" value="1"/>
</dbReference>
<keyword evidence="3" id="KW-0378">Hydrolase</keyword>
<dbReference type="Proteomes" id="UP000683000">
    <property type="component" value="Unassembled WGS sequence"/>
</dbReference>
<comment type="caution">
    <text evidence="6">The sequence shown here is derived from an EMBL/GenBank/DDBJ whole genome shotgun (WGS) entry which is preliminary data.</text>
</comment>
<keyword evidence="4" id="KW-0234">DNA repair</keyword>
<dbReference type="SMART" id="SM00986">
    <property type="entry name" value="UDG"/>
    <property type="match status" value="1"/>
</dbReference>
<evidence type="ECO:0000256" key="1">
    <source>
        <dbReference type="ARBA" id="ARBA00008184"/>
    </source>
</evidence>
<organism evidence="6 7">
    <name type="scientific">Boletus reticuloceps</name>
    <dbReference type="NCBI Taxonomy" id="495285"/>
    <lineage>
        <taxon>Eukaryota</taxon>
        <taxon>Fungi</taxon>
        <taxon>Dikarya</taxon>
        <taxon>Basidiomycota</taxon>
        <taxon>Agaricomycotina</taxon>
        <taxon>Agaricomycetes</taxon>
        <taxon>Agaricomycetidae</taxon>
        <taxon>Boletales</taxon>
        <taxon>Boletineae</taxon>
        <taxon>Boletaceae</taxon>
        <taxon>Boletoideae</taxon>
        <taxon>Boletus</taxon>
    </lineage>
</organism>
<evidence type="ECO:0000256" key="2">
    <source>
        <dbReference type="ARBA" id="ARBA00022763"/>
    </source>
</evidence>
<protein>
    <submittedName>
        <fullName evidence="6">Uracil-DNA glycosylase-like protein</fullName>
    </submittedName>
</protein>
<dbReference type="EMBL" id="JAGFBS010000005">
    <property type="protein sequence ID" value="KAG6379197.1"/>
    <property type="molecule type" value="Genomic_DNA"/>
</dbReference>
<keyword evidence="2" id="KW-0227">DNA damage</keyword>
<dbReference type="GO" id="GO:0004844">
    <property type="term" value="F:uracil DNA N-glycosylase activity"/>
    <property type="evidence" value="ECO:0007669"/>
    <property type="project" value="InterPro"/>
</dbReference>
<sequence length="355" mass="38708">MTSIISRKRVAVSAVASTSKKRKVEIEATALAPLHSYLSCTVLTLPSSTIAVTTTGAGGSTEDVSDIIENLERDTMGESWRTALEAEFTKPYLRKLKDFLISELKSHEVYPPGAFIQYKSSGLPVNPCMRQAGDIYSWSRLTPLDAVKAVVIGQARPSYSVFHCSNSPLIPRQDPYHNVGQAHGLSFSVLPPTKLPGSLKNIYKQLASDIPAFSPPKTGDLTPLAKAGVLWLNACLTVRAHKANSHAKKGWESFTDAVLNGVLNHANDTGRGVVFFAWGLPAQKTCERLRIDEFKPMSLNARSAHPSPLSAHRGFLGNGHFKRANEWLQENDRDVIDWAVLSTSTRPVATMSTTG</sequence>
<name>A0A8I2YWY2_9AGAM</name>
<proteinExistence type="inferred from homology"/>
<dbReference type="GO" id="GO:0005634">
    <property type="term" value="C:nucleus"/>
    <property type="evidence" value="ECO:0007669"/>
    <property type="project" value="TreeGrafter"/>
</dbReference>